<proteinExistence type="predicted"/>
<dbReference type="EMBL" id="JAVRQU010000015">
    <property type="protein sequence ID" value="KAK5694828.1"/>
    <property type="molecule type" value="Genomic_DNA"/>
</dbReference>
<sequence>MTTPVLVKAYNTSSKRPGKVSARPRAGDVAQALPPISSYAFSDILNSIQSPELSEAITGIAEICAKNRMSLADEYASHLPPVGDIKGGATAFVPAKGID</sequence>
<reference evidence="1" key="1">
    <citation type="submission" date="2023-08" db="EMBL/GenBank/DDBJ databases">
        <title>Black Yeasts Isolated from many extreme environments.</title>
        <authorList>
            <person name="Coleine C."/>
            <person name="Stajich J.E."/>
            <person name="Selbmann L."/>
        </authorList>
    </citation>
    <scope>NUCLEOTIDE SEQUENCE</scope>
    <source>
        <strain evidence="1">CCFEE 5810</strain>
    </source>
</reference>
<evidence type="ECO:0000313" key="2">
    <source>
        <dbReference type="Proteomes" id="UP001310594"/>
    </source>
</evidence>
<organism evidence="1 2">
    <name type="scientific">Elasticomyces elasticus</name>
    <dbReference type="NCBI Taxonomy" id="574655"/>
    <lineage>
        <taxon>Eukaryota</taxon>
        <taxon>Fungi</taxon>
        <taxon>Dikarya</taxon>
        <taxon>Ascomycota</taxon>
        <taxon>Pezizomycotina</taxon>
        <taxon>Dothideomycetes</taxon>
        <taxon>Dothideomycetidae</taxon>
        <taxon>Mycosphaerellales</taxon>
        <taxon>Teratosphaeriaceae</taxon>
        <taxon>Elasticomyces</taxon>
    </lineage>
</organism>
<dbReference type="Proteomes" id="UP001310594">
    <property type="component" value="Unassembled WGS sequence"/>
</dbReference>
<dbReference type="AlphaFoldDB" id="A0AAN7VWL7"/>
<accession>A0AAN7VWL7</accession>
<comment type="caution">
    <text evidence="1">The sequence shown here is derived from an EMBL/GenBank/DDBJ whole genome shotgun (WGS) entry which is preliminary data.</text>
</comment>
<evidence type="ECO:0000313" key="1">
    <source>
        <dbReference type="EMBL" id="KAK5694828.1"/>
    </source>
</evidence>
<name>A0AAN7VWL7_9PEZI</name>
<protein>
    <submittedName>
        <fullName evidence="1">Uncharacterized protein</fullName>
    </submittedName>
</protein>
<gene>
    <name evidence="1" type="ORF">LTR97_009419</name>
</gene>